<gene>
    <name evidence="1" type="ORF">COV04_01790</name>
</gene>
<dbReference type="AlphaFoldDB" id="A0A2M8LF46"/>
<sequence>MKKYWARELQLPLSCFRQVNIDQRTKGTETYSSYKGVCHIRCGSVAVQRKLMSLANSYMEKVI</sequence>
<protein>
    <submittedName>
        <fullName evidence="1">Uncharacterized protein</fullName>
    </submittedName>
</protein>
<evidence type="ECO:0000313" key="2">
    <source>
        <dbReference type="Proteomes" id="UP000231152"/>
    </source>
</evidence>
<proteinExistence type="predicted"/>
<reference evidence="1 2" key="1">
    <citation type="submission" date="2017-09" db="EMBL/GenBank/DDBJ databases">
        <title>Depth-based differentiation of microbial function through sediment-hosted aquifers and enrichment of novel symbionts in the deep terrestrial subsurface.</title>
        <authorList>
            <person name="Probst A.J."/>
            <person name="Ladd B."/>
            <person name="Jarett J.K."/>
            <person name="Geller-Mcgrath D.E."/>
            <person name="Sieber C.M."/>
            <person name="Emerson J.B."/>
            <person name="Anantharaman K."/>
            <person name="Thomas B.C."/>
            <person name="Malmstrom R."/>
            <person name="Stieglmeier M."/>
            <person name="Klingl A."/>
            <person name="Woyke T."/>
            <person name="Ryan C.M."/>
            <person name="Banfield J.F."/>
        </authorList>
    </citation>
    <scope>NUCLEOTIDE SEQUENCE [LARGE SCALE GENOMIC DNA]</scope>
    <source>
        <strain evidence="1">CG10_big_fil_rev_8_21_14_0_10_48_11</strain>
    </source>
</reference>
<comment type="caution">
    <text evidence="1">The sequence shown here is derived from an EMBL/GenBank/DDBJ whole genome shotgun (WGS) entry which is preliminary data.</text>
</comment>
<dbReference type="EMBL" id="PFET01000006">
    <property type="protein sequence ID" value="PJE76055.1"/>
    <property type="molecule type" value="Genomic_DNA"/>
</dbReference>
<evidence type="ECO:0000313" key="1">
    <source>
        <dbReference type="EMBL" id="PJE76055.1"/>
    </source>
</evidence>
<dbReference type="Proteomes" id="UP000231152">
    <property type="component" value="Unassembled WGS sequence"/>
</dbReference>
<name>A0A2M8LF46_9BACT</name>
<accession>A0A2M8LF46</accession>
<organism evidence="1 2">
    <name type="scientific">Candidatus Uhrbacteria bacterium CG10_big_fil_rev_8_21_14_0_10_48_11</name>
    <dbReference type="NCBI Taxonomy" id="1975037"/>
    <lineage>
        <taxon>Bacteria</taxon>
        <taxon>Candidatus Uhriibacteriota</taxon>
    </lineage>
</organism>